<evidence type="ECO:0000259" key="11">
    <source>
        <dbReference type="PROSITE" id="PS50086"/>
    </source>
</evidence>
<dbReference type="Pfam" id="PF00566">
    <property type="entry name" value="RabGAP-TBC"/>
    <property type="match status" value="1"/>
</dbReference>
<dbReference type="InterPro" id="IPR051570">
    <property type="entry name" value="TBC1_cilium_biogenesis"/>
</dbReference>
<evidence type="ECO:0000256" key="10">
    <source>
        <dbReference type="SAM" id="MobiDB-lite"/>
    </source>
</evidence>
<evidence type="ECO:0000313" key="13">
    <source>
        <dbReference type="Proteomes" id="UP000274922"/>
    </source>
</evidence>
<feature type="non-terminal residue" evidence="12">
    <location>
        <position position="1"/>
    </location>
</feature>
<dbReference type="PANTHER" id="PTHR19853">
    <property type="entry name" value="WD REPEAT CONTAINING PROTEIN 3 WDR3"/>
    <property type="match status" value="1"/>
</dbReference>
<sequence>PTQHLNYLMAACDQRGQVVAFDFVRNRFWLVARTGVAGTCMAFNALQRRELLVGFSDHSIACFNIETSQLVARLPVYHQSTPFALSTHPSRALAISCAASEAIFWDTERWDRRRSTDPDLILRRSTKSALPKPNDDESDDNDDDDEHQLMDGEGVFAVSSDSQHLVYCGRMPYLQHYSIPEHVHVNTLHVPVLANALVIEATFLAQTTVLVLLTSQGHVHFVDIEAKRLMGSLRGQHFFKRMAASPDGRLLATVLLDQRNSITLMGLSDLFEPEPERRHPAAAAAAAVNTVDPDQLDAALDRVATSQRHTKPVVVVTPTDSLSQMIYRATSTQSSDADAKRRIDAKRIRRFLAFFGEYPSRYRPLIWRFMAQLPENRRAYEALVEMGTHPSYATPVFRKLYPIKSEKLARLTQKLLSALAHWSPLFGELPYLPILVFPLIRLYRGDLISCFELCCTILTNWCHRWFEYFPHPPLGVLDILQDLLNHHDAAVAEHFRSHQVGPQIWAWSLLKTFFSRAFQSQPWHRLMDHLMTHPSPHRLYFITLAYLIAHRATLLKITETDDFTYFFARNNASDLSQILQLAQRLADRCPAYLHPDSILPGFEPLPQGSYPAFNAYPKFIVNYQQKLRQEIEEDETALWQRRHLAEQVKALEAELHRDQRAWERSDWQHPDRMDAWWRHMQQQEDDHAAKQAQWQAAEQNLRAAAMRRVADARHSF</sequence>
<evidence type="ECO:0000256" key="3">
    <source>
        <dbReference type="ARBA" id="ARBA00022490"/>
    </source>
</evidence>
<keyword evidence="6 9" id="KW-0175">Coiled coil</keyword>
<evidence type="ECO:0000256" key="4">
    <source>
        <dbReference type="ARBA" id="ARBA00022574"/>
    </source>
</evidence>
<proteinExistence type="predicted"/>
<dbReference type="Gene3D" id="2.130.10.10">
    <property type="entry name" value="YVTN repeat-like/Quinoprotein amine dehydrogenase"/>
    <property type="match status" value="1"/>
</dbReference>
<evidence type="ECO:0000256" key="7">
    <source>
        <dbReference type="ARBA" id="ARBA00023212"/>
    </source>
</evidence>
<dbReference type="EMBL" id="ML014250">
    <property type="protein sequence ID" value="RKO99880.1"/>
    <property type="molecule type" value="Genomic_DNA"/>
</dbReference>
<keyword evidence="8" id="KW-0966">Cell projection</keyword>
<evidence type="ECO:0000256" key="2">
    <source>
        <dbReference type="ARBA" id="ARBA00004300"/>
    </source>
</evidence>
<evidence type="ECO:0000256" key="6">
    <source>
        <dbReference type="ARBA" id="ARBA00023054"/>
    </source>
</evidence>
<evidence type="ECO:0000313" key="12">
    <source>
        <dbReference type="EMBL" id="RKO99880.1"/>
    </source>
</evidence>
<reference evidence="13" key="1">
    <citation type="journal article" date="2018" name="Nat. Microbiol.">
        <title>Leveraging single-cell genomics to expand the fungal tree of life.</title>
        <authorList>
            <person name="Ahrendt S.R."/>
            <person name="Quandt C.A."/>
            <person name="Ciobanu D."/>
            <person name="Clum A."/>
            <person name="Salamov A."/>
            <person name="Andreopoulos B."/>
            <person name="Cheng J.F."/>
            <person name="Woyke T."/>
            <person name="Pelin A."/>
            <person name="Henrissat B."/>
            <person name="Reynolds N.K."/>
            <person name="Benny G.L."/>
            <person name="Smith M.E."/>
            <person name="James T.Y."/>
            <person name="Grigoriev I.V."/>
        </authorList>
    </citation>
    <scope>NUCLEOTIDE SEQUENCE [LARGE SCALE GENOMIC DNA]</scope>
    <source>
        <strain evidence="13">ATCC 52028</strain>
    </source>
</reference>
<dbReference type="InterPro" id="IPR035969">
    <property type="entry name" value="Rab-GAP_TBC_sf"/>
</dbReference>
<dbReference type="SUPFAM" id="SSF47923">
    <property type="entry name" value="Ypt/Rab-GAP domain of gyp1p"/>
    <property type="match status" value="1"/>
</dbReference>
<feature type="coiled-coil region" evidence="9">
    <location>
        <begin position="641"/>
        <end position="700"/>
    </location>
</feature>
<dbReference type="InterPro" id="IPR000195">
    <property type="entry name" value="Rab-GAP-TBC_dom"/>
</dbReference>
<feature type="region of interest" description="Disordered" evidence="10">
    <location>
        <begin position="122"/>
        <end position="148"/>
    </location>
</feature>
<evidence type="ECO:0000256" key="5">
    <source>
        <dbReference type="ARBA" id="ARBA00022737"/>
    </source>
</evidence>
<dbReference type="STRING" id="1555241.A0A4P9X4B5"/>
<evidence type="ECO:0000256" key="8">
    <source>
        <dbReference type="ARBA" id="ARBA00023273"/>
    </source>
</evidence>
<comment type="subcellular location">
    <subcellularLocation>
        <location evidence="1">Cell projection</location>
        <location evidence="1">Cilium</location>
    </subcellularLocation>
    <subcellularLocation>
        <location evidence="2">Cytoplasm</location>
        <location evidence="2">Cytoskeleton</location>
        <location evidence="2">Microtubule organizing center</location>
        <location evidence="2">Centrosome</location>
    </subcellularLocation>
</comment>
<protein>
    <recommendedName>
        <fullName evidence="11">Rab-GAP TBC domain-containing protein</fullName>
    </recommendedName>
</protein>
<dbReference type="SUPFAM" id="SSF50978">
    <property type="entry name" value="WD40 repeat-like"/>
    <property type="match status" value="1"/>
</dbReference>
<keyword evidence="13" id="KW-1185">Reference proteome</keyword>
<dbReference type="PANTHER" id="PTHR19853:SF1">
    <property type="entry name" value="TBC1 DOMAIN FAMILY MEMBER 31"/>
    <property type="match status" value="1"/>
</dbReference>
<dbReference type="OrthoDB" id="5578278at2759"/>
<dbReference type="Proteomes" id="UP000274922">
    <property type="component" value="Unassembled WGS sequence"/>
</dbReference>
<accession>A0A4P9X4B5</accession>
<keyword evidence="3" id="KW-0963">Cytoplasm</keyword>
<organism evidence="12 13">
    <name type="scientific">Caulochytrium protostelioides</name>
    <dbReference type="NCBI Taxonomy" id="1555241"/>
    <lineage>
        <taxon>Eukaryota</taxon>
        <taxon>Fungi</taxon>
        <taxon>Fungi incertae sedis</taxon>
        <taxon>Chytridiomycota</taxon>
        <taxon>Chytridiomycota incertae sedis</taxon>
        <taxon>Chytridiomycetes</taxon>
        <taxon>Caulochytriales</taxon>
        <taxon>Caulochytriaceae</taxon>
        <taxon>Caulochytrium</taxon>
    </lineage>
</organism>
<dbReference type="AlphaFoldDB" id="A0A4P9X4B5"/>
<feature type="domain" description="Rab-GAP TBC" evidence="11">
    <location>
        <begin position="357"/>
        <end position="534"/>
    </location>
</feature>
<evidence type="ECO:0000256" key="9">
    <source>
        <dbReference type="SAM" id="Coils"/>
    </source>
</evidence>
<dbReference type="GO" id="GO:0036064">
    <property type="term" value="C:ciliary basal body"/>
    <property type="evidence" value="ECO:0007669"/>
    <property type="project" value="TreeGrafter"/>
</dbReference>
<dbReference type="PROSITE" id="PS50086">
    <property type="entry name" value="TBC_RABGAP"/>
    <property type="match status" value="1"/>
</dbReference>
<keyword evidence="7" id="KW-0206">Cytoskeleton</keyword>
<keyword evidence="4" id="KW-0853">WD repeat</keyword>
<dbReference type="Gene3D" id="1.10.472.80">
    <property type="entry name" value="Ypt/Rab-GAP domain of gyp1p, domain 3"/>
    <property type="match status" value="1"/>
</dbReference>
<evidence type="ECO:0000256" key="1">
    <source>
        <dbReference type="ARBA" id="ARBA00004138"/>
    </source>
</evidence>
<keyword evidence="5" id="KW-0677">Repeat</keyword>
<feature type="compositionally biased region" description="Acidic residues" evidence="10">
    <location>
        <begin position="136"/>
        <end position="146"/>
    </location>
</feature>
<feature type="non-terminal residue" evidence="12">
    <location>
        <position position="716"/>
    </location>
</feature>
<gene>
    <name evidence="12" type="ORF">CXG81DRAFT_87</name>
</gene>
<dbReference type="InterPro" id="IPR036322">
    <property type="entry name" value="WD40_repeat_dom_sf"/>
</dbReference>
<dbReference type="InterPro" id="IPR015943">
    <property type="entry name" value="WD40/YVTN_repeat-like_dom_sf"/>
</dbReference>
<name>A0A4P9X4B5_9FUNG</name>
<dbReference type="GO" id="GO:0060271">
    <property type="term" value="P:cilium assembly"/>
    <property type="evidence" value="ECO:0007669"/>
    <property type="project" value="TreeGrafter"/>
</dbReference>